<evidence type="ECO:0000313" key="2">
    <source>
        <dbReference type="EMBL" id="OQX90922.1"/>
    </source>
</evidence>
<accession>A0A1W9S2N9</accession>
<keyword evidence="1" id="KW-0732">Signal</keyword>
<feature type="signal peptide" evidence="1">
    <location>
        <begin position="1"/>
        <end position="20"/>
    </location>
</feature>
<gene>
    <name evidence="2" type="ORF">B6D57_01560</name>
</gene>
<dbReference type="Proteomes" id="UP000192611">
    <property type="component" value="Unassembled WGS sequence"/>
</dbReference>
<sequence>MKRNIITLVAIFALSFILLSSDCEEENGGVATNYFPHADQTTWVFDEVIEDETITMKLDGTENHATAGEVQVLEMTTGGETFYTYIKATDNGVTMYFDLTTDDRWEILQYPIKVGDTWHWDITYNDENPGNDEEWHAEVLAEENVSVPAGEFTALKITLSSAGYVDETFWFASGTGWVRDYAEGYYDRQLRSFNQPS</sequence>
<evidence type="ECO:0000256" key="1">
    <source>
        <dbReference type="SAM" id="SignalP"/>
    </source>
</evidence>
<dbReference type="AlphaFoldDB" id="A0A1W9S2N9"/>
<dbReference type="EMBL" id="NATQ01000020">
    <property type="protein sequence ID" value="OQX90922.1"/>
    <property type="molecule type" value="Genomic_DNA"/>
</dbReference>
<protein>
    <submittedName>
        <fullName evidence="2">Uncharacterized protein</fullName>
    </submittedName>
</protein>
<reference evidence="3" key="1">
    <citation type="submission" date="2017-03" db="EMBL/GenBank/DDBJ databases">
        <title>Novel pathways for hydrocarbon cycling and metabolic interdependencies in hydrothermal sediment communities.</title>
        <authorList>
            <person name="Dombrowski N."/>
            <person name="Seitz K."/>
            <person name="Teske A."/>
            <person name="Baker B."/>
        </authorList>
    </citation>
    <scope>NUCLEOTIDE SEQUENCE [LARGE SCALE GENOMIC DNA]</scope>
</reference>
<comment type="caution">
    <text evidence="2">The sequence shown here is derived from an EMBL/GenBank/DDBJ whole genome shotgun (WGS) entry which is preliminary data.</text>
</comment>
<feature type="chain" id="PRO_5012145419" evidence="1">
    <location>
        <begin position="21"/>
        <end position="197"/>
    </location>
</feature>
<proteinExistence type="predicted"/>
<organism evidence="2 3">
    <name type="scientific">Candidatus Coatesbacteria bacterium 4484_99</name>
    <dbReference type="NCBI Taxonomy" id="1970774"/>
    <lineage>
        <taxon>Bacteria</taxon>
        <taxon>Candidatus Coatesiibacteriota</taxon>
    </lineage>
</organism>
<name>A0A1W9S2N9_9BACT</name>
<evidence type="ECO:0000313" key="3">
    <source>
        <dbReference type="Proteomes" id="UP000192611"/>
    </source>
</evidence>
<dbReference type="Gene3D" id="2.40.360.20">
    <property type="match status" value="1"/>
</dbReference>